<dbReference type="InterPro" id="IPR041470">
    <property type="entry name" value="GCP_N"/>
</dbReference>
<feature type="domain" description="Gamma tubulin complex component C-terminal" evidence="7">
    <location>
        <begin position="550"/>
        <end position="868"/>
    </location>
</feature>
<dbReference type="CDD" id="cd22572">
    <property type="entry name" value="GCP5_NTD"/>
    <property type="match status" value="1"/>
</dbReference>
<feature type="region of interest" description="Disordered" evidence="6">
    <location>
        <begin position="794"/>
        <end position="816"/>
    </location>
</feature>
<dbReference type="GO" id="GO:0051321">
    <property type="term" value="P:meiotic cell cycle"/>
    <property type="evidence" value="ECO:0007669"/>
    <property type="project" value="TreeGrafter"/>
</dbReference>
<organism evidence="10 11">
    <name type="scientific">Xylaria grammica</name>
    <dbReference type="NCBI Taxonomy" id="363999"/>
    <lineage>
        <taxon>Eukaryota</taxon>
        <taxon>Fungi</taxon>
        <taxon>Dikarya</taxon>
        <taxon>Ascomycota</taxon>
        <taxon>Pezizomycotina</taxon>
        <taxon>Sordariomycetes</taxon>
        <taxon>Xylariomycetidae</taxon>
        <taxon>Xylariales</taxon>
        <taxon>Xylariaceae</taxon>
        <taxon>Xylaria</taxon>
    </lineage>
</organism>
<evidence type="ECO:0000256" key="6">
    <source>
        <dbReference type="SAM" id="MobiDB-lite"/>
    </source>
</evidence>
<evidence type="ECO:0000313" key="11">
    <source>
        <dbReference type="Proteomes" id="UP000286045"/>
    </source>
</evidence>
<evidence type="ECO:0000256" key="4">
    <source>
        <dbReference type="ARBA" id="ARBA00023212"/>
    </source>
</evidence>
<dbReference type="InterPro" id="IPR042241">
    <property type="entry name" value="GCP_C_sf"/>
</dbReference>
<dbReference type="InterPro" id="IPR032797">
    <property type="entry name" value="Mod21_N"/>
</dbReference>
<comment type="similarity">
    <text evidence="1 5">Belongs to the TUBGCP family.</text>
</comment>
<protein>
    <recommendedName>
        <fullName evidence="5">Spindle pole body component</fullName>
    </recommendedName>
</protein>
<feature type="compositionally biased region" description="Polar residues" evidence="6">
    <location>
        <begin position="177"/>
        <end position="189"/>
    </location>
</feature>
<dbReference type="GO" id="GO:0007020">
    <property type="term" value="P:microtubule nucleation"/>
    <property type="evidence" value="ECO:0007669"/>
    <property type="project" value="InterPro"/>
</dbReference>
<dbReference type="Pfam" id="PF04130">
    <property type="entry name" value="GCP_C_terminal"/>
    <property type="match status" value="1"/>
</dbReference>
<accession>A0A439D6E1</accession>
<dbReference type="PANTHER" id="PTHR19302">
    <property type="entry name" value="GAMMA TUBULIN COMPLEX PROTEIN"/>
    <property type="match status" value="1"/>
</dbReference>
<sequence>MAFAAKLSSLTDELIQVITSTTTQEKSNQEQNYPQTDRVRFDALRESSLRKLRQHNFLRTNQFDVYSALDGYEERFRVLNRDGVADALRSRLDALAQYSNKWAPDVLDLLLKLADQPVQKSKLDDLELLRGSEDNLELKLKWGDIAKEEGWDKDRELWRNVDFGGHSSEDEYDQESDASARSENTSLSSIEARYRKQPTNYLERFQGRLDLEEIRKSQAWRMRKRPRIPTADHEKTVITQIQAIREILFMLGGLQNSLFDSQGKFLLDIQLSYASWQIFGSLMVSANDAGRRLSLLRQYVKQKQKIPLLQAFQAAIEAHLRSFDDTIGSLQADYASISHDFVASVIKLLDNLDPHLRPLNSLAEIIKELEESKNSPPFHYLELLFDSAQALQLGSDEGAYRLISQLFFECFAVYLQPIRCWMEEGELMDGDKIFFISRSPVDVSWSQAWVDQFKLKKTPQGLLFAPRFLQPAASKIFTTGKSIVILKLLGKHWPTQEKAPEPTTQVDMGAVSSLVPFSEVFKGMFDQWMQSKHHAASTTLKQTLFQTYNLSSDLDMLQHIYLMSDGSRSGQFADAVFNNIDLFNLNWDDRFNLTEIAREAFDGLIEPYRLDVSMLRNNATLDVKDVRRTVRKGLPAIRITYQIPWLSRIVLTDESLAQYQLVFTFLLQLRRASHVLVRHRIISDGVADATAEQDIFYGIRSKLLWYCNTLQSYLSTLVLGPLASNFLEELRQAEDIDQMLTSHSTFTKRMLDDACLGRKLDPIREAILDIFDLAIRLRDVRQIELERETEESQELSRLSIMSSPKKGSPQKYIGASDEEDDTFLGKQDRSMMMQDAEIPYRQALGEIRSDLDRHLKFICGGLRGVARASSSESASKWDILAEMLELGI</sequence>
<dbReference type="GO" id="GO:0000930">
    <property type="term" value="C:gamma-tubulin complex"/>
    <property type="evidence" value="ECO:0007669"/>
    <property type="project" value="UniProtKB-ARBA"/>
</dbReference>
<reference evidence="10 11" key="1">
    <citation type="submission" date="2018-12" db="EMBL/GenBank/DDBJ databases">
        <title>Draft genome sequence of Xylaria grammica IHI A82.</title>
        <authorList>
            <person name="Buettner E."/>
            <person name="Kellner H."/>
        </authorList>
    </citation>
    <scope>NUCLEOTIDE SEQUENCE [LARGE SCALE GENOMIC DNA]</scope>
    <source>
        <strain evidence="10 11">IHI A82</strain>
    </source>
</reference>
<gene>
    <name evidence="10" type="ORF">EKO27_g5141</name>
</gene>
<evidence type="ECO:0000256" key="5">
    <source>
        <dbReference type="RuleBase" id="RU363050"/>
    </source>
</evidence>
<keyword evidence="4 5" id="KW-0206">Cytoskeleton</keyword>
<evidence type="ECO:0000259" key="7">
    <source>
        <dbReference type="Pfam" id="PF04130"/>
    </source>
</evidence>
<dbReference type="GO" id="GO:0000278">
    <property type="term" value="P:mitotic cell cycle"/>
    <property type="evidence" value="ECO:0007669"/>
    <property type="project" value="TreeGrafter"/>
</dbReference>
<dbReference type="GO" id="GO:0051011">
    <property type="term" value="F:microtubule minus-end binding"/>
    <property type="evidence" value="ECO:0007669"/>
    <property type="project" value="TreeGrafter"/>
</dbReference>
<name>A0A439D6E1_9PEZI</name>
<dbReference type="InterPro" id="IPR059169">
    <property type="entry name" value="GCP5_N_ext"/>
</dbReference>
<dbReference type="PANTHER" id="PTHR19302:SF33">
    <property type="entry name" value="GAMMA-TUBULIN COMPLEX COMPONENT 5"/>
    <property type="match status" value="1"/>
</dbReference>
<evidence type="ECO:0000256" key="1">
    <source>
        <dbReference type="ARBA" id="ARBA00010337"/>
    </source>
</evidence>
<dbReference type="AlphaFoldDB" id="A0A439D6E1"/>
<dbReference type="Proteomes" id="UP000286045">
    <property type="component" value="Unassembled WGS sequence"/>
</dbReference>
<keyword evidence="2 5" id="KW-0963">Cytoplasm</keyword>
<evidence type="ECO:0000313" key="10">
    <source>
        <dbReference type="EMBL" id="RWA09970.1"/>
    </source>
</evidence>
<keyword evidence="11" id="KW-1185">Reference proteome</keyword>
<evidence type="ECO:0000256" key="2">
    <source>
        <dbReference type="ARBA" id="ARBA00022490"/>
    </source>
</evidence>
<evidence type="ECO:0000256" key="3">
    <source>
        <dbReference type="ARBA" id="ARBA00022701"/>
    </source>
</evidence>
<feature type="domain" description="Gamma tubulin complex component protein N-terminal" evidence="9">
    <location>
        <begin position="244"/>
        <end position="546"/>
    </location>
</feature>
<dbReference type="GO" id="GO:0051225">
    <property type="term" value="P:spindle assembly"/>
    <property type="evidence" value="ECO:0007669"/>
    <property type="project" value="TreeGrafter"/>
</dbReference>
<dbReference type="Gene3D" id="1.20.120.1900">
    <property type="entry name" value="Gamma-tubulin complex, C-terminal domain"/>
    <property type="match status" value="1"/>
</dbReference>
<dbReference type="GO" id="GO:0005816">
    <property type="term" value="C:spindle pole body"/>
    <property type="evidence" value="ECO:0007669"/>
    <property type="project" value="UniProtKB-ARBA"/>
</dbReference>
<dbReference type="EMBL" id="RYZI01000132">
    <property type="protein sequence ID" value="RWA09970.1"/>
    <property type="molecule type" value="Genomic_DNA"/>
</dbReference>
<feature type="region of interest" description="Disordered" evidence="6">
    <location>
        <begin position="168"/>
        <end position="189"/>
    </location>
</feature>
<evidence type="ECO:0000259" key="8">
    <source>
        <dbReference type="Pfam" id="PF14609"/>
    </source>
</evidence>
<comment type="caution">
    <text evidence="10">The sequence shown here is derived from an EMBL/GenBank/DDBJ whole genome shotgun (WGS) entry which is preliminary data.</text>
</comment>
<feature type="domain" description="Gamma-Tubulin ring complex non-core subunit mod21 N-terminal" evidence="8">
    <location>
        <begin position="78"/>
        <end position="170"/>
    </location>
</feature>
<dbReference type="Pfam" id="PF14609">
    <property type="entry name" value="GCP5-Mod21_N"/>
    <property type="match status" value="1"/>
</dbReference>
<dbReference type="InterPro" id="IPR040457">
    <property type="entry name" value="GCP_C"/>
</dbReference>
<comment type="subcellular location">
    <subcellularLocation>
        <location evidence="5">Cytoplasm</location>
        <location evidence="5">Cytoskeleton</location>
        <location evidence="5">Microtubule organizing center</location>
    </subcellularLocation>
</comment>
<dbReference type="InterPro" id="IPR007259">
    <property type="entry name" value="GCP"/>
</dbReference>
<evidence type="ECO:0000259" key="9">
    <source>
        <dbReference type="Pfam" id="PF17681"/>
    </source>
</evidence>
<dbReference type="Pfam" id="PF17681">
    <property type="entry name" value="GCP_N_terminal"/>
    <property type="match status" value="1"/>
</dbReference>
<dbReference type="GO" id="GO:0005874">
    <property type="term" value="C:microtubule"/>
    <property type="evidence" value="ECO:0007669"/>
    <property type="project" value="UniProtKB-KW"/>
</dbReference>
<dbReference type="STRING" id="363999.A0A439D6E1"/>
<dbReference type="GO" id="GO:0031122">
    <property type="term" value="P:cytoplasmic microtubule organization"/>
    <property type="evidence" value="ECO:0007669"/>
    <property type="project" value="TreeGrafter"/>
</dbReference>
<keyword evidence="3 5" id="KW-0493">Microtubule</keyword>
<dbReference type="GO" id="GO:0000922">
    <property type="term" value="C:spindle pole"/>
    <property type="evidence" value="ECO:0007669"/>
    <property type="project" value="InterPro"/>
</dbReference>
<dbReference type="GO" id="GO:0043015">
    <property type="term" value="F:gamma-tubulin binding"/>
    <property type="evidence" value="ECO:0007669"/>
    <property type="project" value="InterPro"/>
</dbReference>
<proteinExistence type="inferred from homology"/>